<evidence type="ECO:0000313" key="2">
    <source>
        <dbReference type="Proteomes" id="UP000492821"/>
    </source>
</evidence>
<keyword evidence="2" id="KW-1185">Reference proteome</keyword>
<feature type="region of interest" description="Disordered" evidence="1">
    <location>
        <begin position="54"/>
        <end position="140"/>
    </location>
</feature>
<feature type="compositionally biased region" description="Basic and acidic residues" evidence="1">
    <location>
        <begin position="1"/>
        <end position="19"/>
    </location>
</feature>
<organism evidence="2 3">
    <name type="scientific">Panagrellus redivivus</name>
    <name type="common">Microworm</name>
    <dbReference type="NCBI Taxonomy" id="6233"/>
    <lineage>
        <taxon>Eukaryota</taxon>
        <taxon>Metazoa</taxon>
        <taxon>Ecdysozoa</taxon>
        <taxon>Nematoda</taxon>
        <taxon>Chromadorea</taxon>
        <taxon>Rhabditida</taxon>
        <taxon>Tylenchina</taxon>
        <taxon>Panagrolaimomorpha</taxon>
        <taxon>Panagrolaimoidea</taxon>
        <taxon>Panagrolaimidae</taxon>
        <taxon>Panagrellus</taxon>
    </lineage>
</organism>
<reference evidence="3" key="2">
    <citation type="submission" date="2020-10" db="UniProtKB">
        <authorList>
            <consortium name="WormBaseParasite"/>
        </authorList>
    </citation>
    <scope>IDENTIFICATION</scope>
</reference>
<name>A0A7E4WCZ5_PANRE</name>
<feature type="compositionally biased region" description="Polar residues" evidence="1">
    <location>
        <begin position="20"/>
        <end position="30"/>
    </location>
</feature>
<protein>
    <submittedName>
        <fullName evidence="3">BZIP domain-containing protein</fullName>
    </submittedName>
</protein>
<feature type="compositionally biased region" description="Basic and acidic residues" evidence="1">
    <location>
        <begin position="91"/>
        <end position="102"/>
    </location>
</feature>
<dbReference type="AlphaFoldDB" id="A0A7E4WCZ5"/>
<evidence type="ECO:0000313" key="3">
    <source>
        <dbReference type="WBParaSite" id="Pan_g9738.t1"/>
    </source>
</evidence>
<feature type="compositionally biased region" description="Basic residues" evidence="1">
    <location>
        <begin position="74"/>
        <end position="90"/>
    </location>
</feature>
<reference evidence="2" key="1">
    <citation type="journal article" date="2013" name="Genetics">
        <title>The draft genome and transcriptome of Panagrellus redivivus are shaped by the harsh demands of a free-living lifestyle.</title>
        <authorList>
            <person name="Srinivasan J."/>
            <person name="Dillman A.R."/>
            <person name="Macchietto M.G."/>
            <person name="Heikkinen L."/>
            <person name="Lakso M."/>
            <person name="Fracchia K.M."/>
            <person name="Antoshechkin I."/>
            <person name="Mortazavi A."/>
            <person name="Wong G."/>
            <person name="Sternberg P.W."/>
        </authorList>
    </citation>
    <scope>NUCLEOTIDE SEQUENCE [LARGE SCALE GENOMIC DNA]</scope>
    <source>
        <strain evidence="2">MT8872</strain>
    </source>
</reference>
<dbReference type="Proteomes" id="UP000492821">
    <property type="component" value="Unassembled WGS sequence"/>
</dbReference>
<feature type="compositionally biased region" description="Basic and acidic residues" evidence="1">
    <location>
        <begin position="112"/>
        <end position="140"/>
    </location>
</feature>
<accession>A0A7E4WCZ5</accession>
<feature type="region of interest" description="Disordered" evidence="1">
    <location>
        <begin position="1"/>
        <end position="33"/>
    </location>
</feature>
<sequence>MSTDNSDHNAKEKQSKDEQLNQNGEQQTVGNDKMFFINKPFNLGSVCELPIEPIATNTNSQSDGSDSSKDDNRNRKRRRSSKYCTRKHMKQRPEPKSKDRVFKAHRKNRSTCIEKSESRAERKERKARYRNEESERSSRF</sequence>
<dbReference type="WBParaSite" id="Pan_g9738.t1">
    <property type="protein sequence ID" value="Pan_g9738.t1"/>
    <property type="gene ID" value="Pan_g9738"/>
</dbReference>
<proteinExistence type="predicted"/>
<evidence type="ECO:0000256" key="1">
    <source>
        <dbReference type="SAM" id="MobiDB-lite"/>
    </source>
</evidence>